<organism evidence="1 2">
    <name type="scientific">Ciceribacter naphthalenivorans</name>
    <dbReference type="NCBI Taxonomy" id="1118451"/>
    <lineage>
        <taxon>Bacteria</taxon>
        <taxon>Pseudomonadati</taxon>
        <taxon>Pseudomonadota</taxon>
        <taxon>Alphaproteobacteria</taxon>
        <taxon>Hyphomicrobiales</taxon>
        <taxon>Rhizobiaceae</taxon>
        <taxon>Ciceribacter</taxon>
    </lineage>
</organism>
<dbReference type="AlphaFoldDB" id="A0A512HI98"/>
<dbReference type="EMBL" id="BJZP01000008">
    <property type="protein sequence ID" value="GEO85175.1"/>
    <property type="molecule type" value="Genomic_DNA"/>
</dbReference>
<dbReference type="RefSeq" id="WP_235916563.1">
    <property type="nucleotide sequence ID" value="NZ_BJZP01000008.1"/>
</dbReference>
<evidence type="ECO:0008006" key="3">
    <source>
        <dbReference type="Google" id="ProtNLM"/>
    </source>
</evidence>
<sequence length="152" mass="17081">MNIVATVPVTSAPMTKFEALEREACLKHWRKQFGHEPPRYVSVEFMRRAFAFEAQVKIYGGHSKAVRHVLRSILKEVETGKPKDASKAVPSPVTLRPGTYLVREWNGRPYRVEVTENGFVMDGKAYGSLSAIAQKITGTIWSGPRFFGLART</sequence>
<dbReference type="Proteomes" id="UP000321717">
    <property type="component" value="Unassembled WGS sequence"/>
</dbReference>
<protein>
    <recommendedName>
        <fullName evidence="3">DUF2924 domain-containing protein</fullName>
    </recommendedName>
</protein>
<dbReference type="InterPro" id="IPR021322">
    <property type="entry name" value="DUF2924"/>
</dbReference>
<proteinExistence type="predicted"/>
<comment type="caution">
    <text evidence="1">The sequence shown here is derived from an EMBL/GenBank/DDBJ whole genome shotgun (WGS) entry which is preliminary data.</text>
</comment>
<accession>A0A512HI98</accession>
<keyword evidence="2" id="KW-1185">Reference proteome</keyword>
<evidence type="ECO:0000313" key="2">
    <source>
        <dbReference type="Proteomes" id="UP000321717"/>
    </source>
</evidence>
<reference evidence="1 2" key="1">
    <citation type="submission" date="2019-07" db="EMBL/GenBank/DDBJ databases">
        <title>Whole genome shotgun sequence of Rhizobium naphthalenivorans NBRC 107585.</title>
        <authorList>
            <person name="Hosoyama A."/>
            <person name="Uohara A."/>
            <person name="Ohji S."/>
            <person name="Ichikawa N."/>
        </authorList>
    </citation>
    <scope>NUCLEOTIDE SEQUENCE [LARGE SCALE GENOMIC DNA]</scope>
    <source>
        <strain evidence="1 2">NBRC 107585</strain>
    </source>
</reference>
<evidence type="ECO:0000313" key="1">
    <source>
        <dbReference type="EMBL" id="GEO85175.1"/>
    </source>
</evidence>
<gene>
    <name evidence="1" type="ORF">RNA01_21070</name>
</gene>
<name>A0A512HI98_9HYPH</name>
<dbReference type="Pfam" id="PF11149">
    <property type="entry name" value="DUF2924"/>
    <property type="match status" value="1"/>
</dbReference>